<dbReference type="AlphaFoldDB" id="A0A284SBX0"/>
<evidence type="ECO:0000313" key="2">
    <source>
        <dbReference type="EMBL" id="SJL18503.1"/>
    </source>
</evidence>
<feature type="transmembrane region" description="Helical" evidence="1">
    <location>
        <begin position="35"/>
        <end position="63"/>
    </location>
</feature>
<reference evidence="3" key="1">
    <citation type="journal article" date="2017" name="Nat. Ecol. Evol.">
        <title>Genome expansion and lineage-specific genetic innovations in the forest pathogenic fungi Armillaria.</title>
        <authorList>
            <person name="Sipos G."/>
            <person name="Prasanna A.N."/>
            <person name="Walter M.C."/>
            <person name="O'Connor E."/>
            <person name="Balint B."/>
            <person name="Krizsan K."/>
            <person name="Kiss B."/>
            <person name="Hess J."/>
            <person name="Varga T."/>
            <person name="Slot J."/>
            <person name="Riley R."/>
            <person name="Boka B."/>
            <person name="Rigling D."/>
            <person name="Barry K."/>
            <person name="Lee J."/>
            <person name="Mihaltcheva S."/>
            <person name="LaButti K."/>
            <person name="Lipzen A."/>
            <person name="Waldron R."/>
            <person name="Moloney N.M."/>
            <person name="Sperisen C."/>
            <person name="Kredics L."/>
            <person name="Vagvoelgyi C."/>
            <person name="Patrignani A."/>
            <person name="Fitzpatrick D."/>
            <person name="Nagy I."/>
            <person name="Doyle S."/>
            <person name="Anderson J.B."/>
            <person name="Grigoriev I.V."/>
            <person name="Gueldener U."/>
            <person name="Muensterkoetter M."/>
            <person name="Nagy L.G."/>
        </authorList>
    </citation>
    <scope>NUCLEOTIDE SEQUENCE [LARGE SCALE GENOMIC DNA]</scope>
    <source>
        <strain evidence="3">C18/9</strain>
    </source>
</reference>
<dbReference type="Proteomes" id="UP000219338">
    <property type="component" value="Unassembled WGS sequence"/>
</dbReference>
<name>A0A284SBX0_ARMOS</name>
<proteinExistence type="predicted"/>
<accession>A0A284SBX0</accession>
<protein>
    <submittedName>
        <fullName evidence="2">Uncharacterized protein</fullName>
    </submittedName>
</protein>
<keyword evidence="3" id="KW-1185">Reference proteome</keyword>
<organism evidence="2 3">
    <name type="scientific">Armillaria ostoyae</name>
    <name type="common">Armillaria root rot fungus</name>
    <dbReference type="NCBI Taxonomy" id="47428"/>
    <lineage>
        <taxon>Eukaryota</taxon>
        <taxon>Fungi</taxon>
        <taxon>Dikarya</taxon>
        <taxon>Basidiomycota</taxon>
        <taxon>Agaricomycotina</taxon>
        <taxon>Agaricomycetes</taxon>
        <taxon>Agaricomycetidae</taxon>
        <taxon>Agaricales</taxon>
        <taxon>Marasmiineae</taxon>
        <taxon>Physalacriaceae</taxon>
        <taxon>Armillaria</taxon>
    </lineage>
</organism>
<keyword evidence="1" id="KW-1133">Transmembrane helix</keyword>
<keyword evidence="1" id="KW-0472">Membrane</keyword>
<dbReference type="EMBL" id="FUEG01000061">
    <property type="protein sequence ID" value="SJL18503.1"/>
    <property type="molecule type" value="Genomic_DNA"/>
</dbReference>
<evidence type="ECO:0000313" key="3">
    <source>
        <dbReference type="Proteomes" id="UP000219338"/>
    </source>
</evidence>
<evidence type="ECO:0000256" key="1">
    <source>
        <dbReference type="SAM" id="Phobius"/>
    </source>
</evidence>
<gene>
    <name evidence="2" type="ORF">ARMOST_22094</name>
</gene>
<keyword evidence="1" id="KW-0812">Transmembrane</keyword>
<sequence length="111" mass="12413">MRFQRTLSLVASSYEAKIFYWLDMSLRPGLLHQGLLLLCCPEFGILLLTAVLAASVSLSPFFFSKKSGLGTTQYHDTPVWTAIFCDSLNAPPSLPTLSPRTLDKDMWHVGY</sequence>